<accession>A0A194ALU3</accession>
<evidence type="ECO:0000313" key="2">
    <source>
        <dbReference type="Proteomes" id="UP000095200"/>
    </source>
</evidence>
<comment type="caution">
    <text evidence="1">The sequence shown here is derived from an EMBL/GenBank/DDBJ whole genome shotgun (WGS) entry which is preliminary data.</text>
</comment>
<name>A0A194ALU3_9BACT</name>
<protein>
    <submittedName>
        <fullName evidence="1">Uncharacterized protein</fullName>
    </submittedName>
</protein>
<dbReference type="AlphaFoldDB" id="A0A194ALU3"/>
<keyword evidence="2" id="KW-1185">Reference proteome</keyword>
<evidence type="ECO:0000313" key="1">
    <source>
        <dbReference type="EMBL" id="GAU09629.1"/>
    </source>
</evidence>
<dbReference type="Proteomes" id="UP000095200">
    <property type="component" value="Unassembled WGS sequence"/>
</dbReference>
<dbReference type="STRING" id="1592317.DPF_2359"/>
<sequence length="142" mass="16491">MIIHSYMLKNMMRSYDRQLGNGQRLERIKKHLSPLLTQEGDQEDDHGQTKRDQLVQQISREIMDNLLGSGSTNPIVQEIKEELDREFPEKLFFSYGASDKELKILRSTEQGVTVLSPEDRAQVMTRIEEITRDKVSRTLICP</sequence>
<organism evidence="1 2">
    <name type="scientific">Desulfoplanes formicivorans</name>
    <dbReference type="NCBI Taxonomy" id="1592317"/>
    <lineage>
        <taxon>Bacteria</taxon>
        <taxon>Pseudomonadati</taxon>
        <taxon>Thermodesulfobacteriota</taxon>
        <taxon>Desulfovibrionia</taxon>
        <taxon>Desulfovibrionales</taxon>
        <taxon>Desulfoplanaceae</taxon>
        <taxon>Desulfoplanes</taxon>
    </lineage>
</organism>
<dbReference type="EMBL" id="BDFE01000020">
    <property type="protein sequence ID" value="GAU09629.1"/>
    <property type="molecule type" value="Genomic_DNA"/>
</dbReference>
<reference evidence="2" key="1">
    <citation type="submission" date="2016-06" db="EMBL/GenBank/DDBJ databases">
        <title>Draft genome sequence of Desulfoplanes formicivorans strain Pf12B.</title>
        <authorList>
            <person name="Watanabe M."/>
            <person name="Kojima H."/>
            <person name="Fukui M."/>
        </authorList>
    </citation>
    <scope>NUCLEOTIDE SEQUENCE [LARGE SCALE GENOMIC DNA]</scope>
    <source>
        <strain evidence="2">Pf12B</strain>
    </source>
</reference>
<dbReference type="OrthoDB" id="5471208at2"/>
<proteinExistence type="predicted"/>
<dbReference type="NCBIfam" id="NF041863">
    <property type="entry name" value="DVU0524_fam"/>
    <property type="match status" value="1"/>
</dbReference>
<gene>
    <name evidence="1" type="ORF">DPF_2359</name>
</gene>
<dbReference type="RefSeq" id="WP_069859887.1">
    <property type="nucleotide sequence ID" value="NZ_BDFE01000020.1"/>
</dbReference>
<dbReference type="InterPro" id="IPR049840">
    <property type="entry name" value="DVU0524-like"/>
</dbReference>